<name>A0ABP7CP63_9ACTN</name>
<organism evidence="2 3">
    <name type="scientific">Microlunatus aurantiacus</name>
    <dbReference type="NCBI Taxonomy" id="446786"/>
    <lineage>
        <taxon>Bacteria</taxon>
        <taxon>Bacillati</taxon>
        <taxon>Actinomycetota</taxon>
        <taxon>Actinomycetes</taxon>
        <taxon>Propionibacteriales</taxon>
        <taxon>Propionibacteriaceae</taxon>
        <taxon>Microlunatus</taxon>
    </lineage>
</organism>
<proteinExistence type="predicted"/>
<evidence type="ECO:0000313" key="2">
    <source>
        <dbReference type="EMBL" id="GAA3694050.1"/>
    </source>
</evidence>
<keyword evidence="3" id="KW-1185">Reference proteome</keyword>
<dbReference type="Proteomes" id="UP001500051">
    <property type="component" value="Unassembled WGS sequence"/>
</dbReference>
<protein>
    <submittedName>
        <fullName evidence="2">Hemerythrin domain-containing protein</fullName>
    </submittedName>
</protein>
<dbReference type="Gene3D" id="1.20.120.520">
    <property type="entry name" value="nmb1532 protein domain like"/>
    <property type="match status" value="1"/>
</dbReference>
<reference evidence="3" key="1">
    <citation type="journal article" date="2019" name="Int. J. Syst. Evol. Microbiol.">
        <title>The Global Catalogue of Microorganisms (GCM) 10K type strain sequencing project: providing services to taxonomists for standard genome sequencing and annotation.</title>
        <authorList>
            <consortium name="The Broad Institute Genomics Platform"/>
            <consortium name="The Broad Institute Genome Sequencing Center for Infectious Disease"/>
            <person name="Wu L."/>
            <person name="Ma J."/>
        </authorList>
    </citation>
    <scope>NUCLEOTIDE SEQUENCE [LARGE SCALE GENOMIC DNA]</scope>
    <source>
        <strain evidence="3">JCM 16548</strain>
    </source>
</reference>
<evidence type="ECO:0000313" key="3">
    <source>
        <dbReference type="Proteomes" id="UP001500051"/>
    </source>
</evidence>
<dbReference type="PANTHER" id="PTHR35585">
    <property type="entry name" value="HHE DOMAIN PROTEIN (AFU_ORTHOLOGUE AFUA_4G00730)"/>
    <property type="match status" value="1"/>
</dbReference>
<accession>A0ABP7CP63</accession>
<evidence type="ECO:0000259" key="1">
    <source>
        <dbReference type="Pfam" id="PF01814"/>
    </source>
</evidence>
<feature type="domain" description="Hemerythrin-like" evidence="1">
    <location>
        <begin position="10"/>
        <end position="125"/>
    </location>
</feature>
<gene>
    <name evidence="2" type="ORF">GCM10022204_07240</name>
</gene>
<dbReference type="CDD" id="cd12108">
    <property type="entry name" value="Hr-like"/>
    <property type="match status" value="1"/>
</dbReference>
<dbReference type="RefSeq" id="WP_344810905.1">
    <property type="nucleotide sequence ID" value="NZ_BAAAYX010000002.1"/>
</dbReference>
<dbReference type="InterPro" id="IPR012312">
    <property type="entry name" value="Hemerythrin-like"/>
</dbReference>
<comment type="caution">
    <text evidence="2">The sequence shown here is derived from an EMBL/GenBank/DDBJ whole genome shotgun (WGS) entry which is preliminary data.</text>
</comment>
<dbReference type="EMBL" id="BAAAYX010000002">
    <property type="protein sequence ID" value="GAA3694050.1"/>
    <property type="molecule type" value="Genomic_DNA"/>
</dbReference>
<dbReference type="PANTHER" id="PTHR35585:SF1">
    <property type="entry name" value="HHE DOMAIN PROTEIN (AFU_ORTHOLOGUE AFUA_4G00730)"/>
    <property type="match status" value="1"/>
</dbReference>
<dbReference type="Pfam" id="PF01814">
    <property type="entry name" value="Hemerythrin"/>
    <property type="match status" value="1"/>
</dbReference>
<sequence>MTEPTRDSDVIDLLTTDHHEVLGLLTEIRTSTSPERRRELADVVIGELVRHSVAEEMFVYPAMRRHLPDGDAAVDHDVAEHQQLEKLMKDWEAADDAEFDRVLDELEAVLRDHVDDEESEQFPQLRDHIPHRELVGLAAKVEAAKNVAPTRPHPLAPNNALFHFVVGPGVGLVDRLRDAWSGRSDRA</sequence>